<accession>A0A9X2P1W9</accession>
<evidence type="ECO:0000313" key="6">
    <source>
        <dbReference type="Proteomes" id="UP001142175"/>
    </source>
</evidence>
<dbReference type="InterPro" id="IPR038765">
    <property type="entry name" value="Papain-like_cys_pep_sf"/>
</dbReference>
<name>A0A9X2P1W9_9BACT</name>
<gene>
    <name evidence="5" type="ORF">NU887_01735</name>
</gene>
<comment type="caution">
    <text evidence="5">The sequence shown here is derived from an EMBL/GenBank/DDBJ whole genome shotgun (WGS) entry which is preliminary data.</text>
</comment>
<evidence type="ECO:0000259" key="3">
    <source>
        <dbReference type="Pfam" id="PF01841"/>
    </source>
</evidence>
<dbReference type="SUPFAM" id="SSF54001">
    <property type="entry name" value="Cysteine proteinases"/>
    <property type="match status" value="1"/>
</dbReference>
<evidence type="ECO:0000256" key="1">
    <source>
        <dbReference type="SAM" id="MobiDB-lite"/>
    </source>
</evidence>
<dbReference type="Pfam" id="PF12969">
    <property type="entry name" value="DUF3857"/>
    <property type="match status" value="1"/>
</dbReference>
<feature type="domain" description="Transglutaminase-like" evidence="3">
    <location>
        <begin position="321"/>
        <end position="400"/>
    </location>
</feature>
<proteinExistence type="predicted"/>
<dbReference type="RefSeq" id="WP_258421628.1">
    <property type="nucleotide sequence ID" value="NZ_JANSUY010000001.1"/>
</dbReference>
<feature type="region of interest" description="Disordered" evidence="1">
    <location>
        <begin position="212"/>
        <end position="236"/>
    </location>
</feature>
<feature type="compositionally biased region" description="Polar residues" evidence="1">
    <location>
        <begin position="212"/>
        <end position="222"/>
    </location>
</feature>
<protein>
    <submittedName>
        <fullName evidence="5">DUF3857 and transglutaminase domain-containing protein</fullName>
    </submittedName>
</protein>
<organism evidence="5 6">
    <name type="scientific">Aquiflexum gelatinilyticum</name>
    <dbReference type="NCBI Taxonomy" id="2961943"/>
    <lineage>
        <taxon>Bacteria</taxon>
        <taxon>Pseudomonadati</taxon>
        <taxon>Bacteroidota</taxon>
        <taxon>Cytophagia</taxon>
        <taxon>Cytophagales</taxon>
        <taxon>Cyclobacteriaceae</taxon>
        <taxon>Aquiflexum</taxon>
    </lineage>
</organism>
<dbReference type="Proteomes" id="UP001142175">
    <property type="component" value="Unassembled WGS sequence"/>
</dbReference>
<dbReference type="Pfam" id="PF01841">
    <property type="entry name" value="Transglut_core"/>
    <property type="match status" value="1"/>
</dbReference>
<keyword evidence="6" id="KW-1185">Reference proteome</keyword>
<dbReference type="EMBL" id="JANSUY010000001">
    <property type="protein sequence ID" value="MCR9013733.1"/>
    <property type="molecule type" value="Genomic_DNA"/>
</dbReference>
<dbReference type="Gene3D" id="3.10.620.30">
    <property type="match status" value="1"/>
</dbReference>
<evidence type="ECO:0000256" key="2">
    <source>
        <dbReference type="SAM" id="SignalP"/>
    </source>
</evidence>
<feature type="domain" description="DUF3857" evidence="4">
    <location>
        <begin position="73"/>
        <end position="222"/>
    </location>
</feature>
<sequence>MKKLRFTFLVIFLSMTVFNSFATINEGLKFGKIPDELVTMKVYEADPDAEAVVLSDIGDTKIAFSAGAGFQITYRLHKVIKILTKGGVSYGDFQIPYYSIPGRTDLVGGIKGFVYNESNGSIVKEKIGKEHVFEEEVSKTYRIKKISAPNIKEGSVVELSYEITSDLFSYLREWEFQNEIPTRWSEYSLEYPEYFSFSQSAQGFEQYAINEQSEGTGSANWSETERSGGRVAQSTTTNNSVNFSTKKYHWAIQNAPALRPEPYIDNPQSYSTKIEFQLQYLQFPNSQRQTFSGSWNTMSEELLKDPEFGKYLERNKFVQEIVPQLISAEQSEQEKLIAISDHLTKMVKWNGSYSIYPTQSLEKVYNGGKGNLADMNFLLIAFLREAGFDCHPVVGSTRGSGFVNPGNPVMYKLNYLSALVKTADKEFLMDISDPSLPFGFLPINGMNFRGWAVIPNNASRWVDIFNTIPTTETAMITAKMEDDHMLSSIQKTTKGYQSSLIKNKINSTGEDKYKQEMTDEFTGGELISIQFENLDSKEKGIVEKYEIKTNEGVVLSGENIYLNLFENSYLSENPFKLDSRVFPIDFIYPQKRQVILNLDIPEGYAVEEMPQSIMTQFNEKAIVYSFRIAPPSNGRITIMLSYQVNETLFKAEEYQNLKEFFDLIANKQKEAIVLKKI</sequence>
<dbReference type="Gene3D" id="2.60.40.3140">
    <property type="match status" value="1"/>
</dbReference>
<dbReference type="AlphaFoldDB" id="A0A9X2P1W9"/>
<feature type="signal peptide" evidence="2">
    <location>
        <begin position="1"/>
        <end position="22"/>
    </location>
</feature>
<dbReference type="Gene3D" id="2.60.120.1130">
    <property type="match status" value="1"/>
</dbReference>
<reference evidence="5" key="1">
    <citation type="submission" date="2022-08" db="EMBL/GenBank/DDBJ databases">
        <authorList>
            <person name="Zhang D."/>
        </authorList>
    </citation>
    <scope>NUCLEOTIDE SEQUENCE</scope>
    <source>
        <strain evidence="5">XJ19-11</strain>
    </source>
</reference>
<feature type="chain" id="PRO_5040827187" evidence="2">
    <location>
        <begin position="23"/>
        <end position="677"/>
    </location>
</feature>
<evidence type="ECO:0000259" key="4">
    <source>
        <dbReference type="Pfam" id="PF12969"/>
    </source>
</evidence>
<dbReference type="InterPro" id="IPR002931">
    <property type="entry name" value="Transglutaminase-like"/>
</dbReference>
<evidence type="ECO:0000313" key="5">
    <source>
        <dbReference type="EMBL" id="MCR9013733.1"/>
    </source>
</evidence>
<keyword evidence="2" id="KW-0732">Signal</keyword>
<dbReference type="InterPro" id="IPR024618">
    <property type="entry name" value="DUF3857"/>
</dbReference>